<protein>
    <recommendedName>
        <fullName evidence="4">Sulfatase</fullName>
    </recommendedName>
</protein>
<evidence type="ECO:0000313" key="3">
    <source>
        <dbReference type="Proteomes" id="UP001528411"/>
    </source>
</evidence>
<evidence type="ECO:0008006" key="4">
    <source>
        <dbReference type="Google" id="ProtNLM"/>
    </source>
</evidence>
<dbReference type="Proteomes" id="UP001528411">
    <property type="component" value="Unassembled WGS sequence"/>
</dbReference>
<evidence type="ECO:0000256" key="1">
    <source>
        <dbReference type="SAM" id="Phobius"/>
    </source>
</evidence>
<keyword evidence="3" id="KW-1185">Reference proteome</keyword>
<gene>
    <name evidence="2" type="ORF">PN838_17820</name>
</gene>
<evidence type="ECO:0000313" key="2">
    <source>
        <dbReference type="EMBL" id="MDC2890275.1"/>
    </source>
</evidence>
<accession>A0ABT5FFF1</accession>
<reference evidence="2 3" key="1">
    <citation type="submission" date="2023-01" db="EMBL/GenBank/DDBJ databases">
        <title>Psychrosphaera sp. nov., isolated from marine algae.</title>
        <authorList>
            <person name="Bayburt H."/>
            <person name="Choi B.J."/>
            <person name="Kim J.M."/>
            <person name="Choi D.G."/>
            <person name="Jeon C.O."/>
        </authorList>
    </citation>
    <scope>NUCLEOTIDE SEQUENCE [LARGE SCALE GENOMIC DNA]</scope>
    <source>
        <strain evidence="2 3">G1-22</strain>
    </source>
</reference>
<dbReference type="EMBL" id="JAQOMS010000002">
    <property type="protein sequence ID" value="MDC2890275.1"/>
    <property type="molecule type" value="Genomic_DNA"/>
</dbReference>
<feature type="transmembrane region" description="Helical" evidence="1">
    <location>
        <begin position="88"/>
        <end position="113"/>
    </location>
</feature>
<keyword evidence="1" id="KW-0812">Transmembrane</keyword>
<keyword evidence="1" id="KW-0472">Membrane</keyword>
<comment type="caution">
    <text evidence="2">The sequence shown here is derived from an EMBL/GenBank/DDBJ whole genome shotgun (WGS) entry which is preliminary data.</text>
</comment>
<name>A0ABT5FFF1_9GAMM</name>
<proteinExistence type="predicted"/>
<keyword evidence="1" id="KW-1133">Transmembrane helix</keyword>
<sequence length="170" mass="19503">MFAPVYSVLRPFVIFSAALLIFLTATRFGLAMWQVQRFDTASSLIQLFVNGLRIDLSLLGYLCALPALLHPWLVATKFRLIWLNCLKIWFFIAAIAVLFFELATPAFIIEYGFRPNRLFIEYLAYPDEVTKMLVNGHSLTLIVVFTALIVASKFIWKYLGNSYQQVQIPI</sequence>
<feature type="transmembrane region" description="Helical" evidence="1">
    <location>
        <begin position="133"/>
        <end position="156"/>
    </location>
</feature>
<organism evidence="2 3">
    <name type="scientific">Psychrosphaera algicola</name>
    <dbReference type="NCBI Taxonomy" id="3023714"/>
    <lineage>
        <taxon>Bacteria</taxon>
        <taxon>Pseudomonadati</taxon>
        <taxon>Pseudomonadota</taxon>
        <taxon>Gammaproteobacteria</taxon>
        <taxon>Alteromonadales</taxon>
        <taxon>Pseudoalteromonadaceae</taxon>
        <taxon>Psychrosphaera</taxon>
    </lineage>
</organism>
<feature type="transmembrane region" description="Helical" evidence="1">
    <location>
        <begin position="56"/>
        <end position="76"/>
    </location>
</feature>
<feature type="transmembrane region" description="Helical" evidence="1">
    <location>
        <begin position="12"/>
        <end position="36"/>
    </location>
</feature>